<dbReference type="InterPro" id="IPR013517">
    <property type="entry name" value="FG-GAP"/>
</dbReference>
<dbReference type="Pfam" id="PF13517">
    <property type="entry name" value="FG-GAP_3"/>
    <property type="match status" value="4"/>
</dbReference>
<dbReference type="PANTHER" id="PTHR16026:SF0">
    <property type="entry name" value="CARTILAGE ACIDIC PROTEIN 1"/>
    <property type="match status" value="1"/>
</dbReference>
<dbReference type="OrthoDB" id="9816120at2"/>
<dbReference type="AlphaFoldDB" id="A0A385SMT2"/>
<dbReference type="InterPro" id="IPR011519">
    <property type="entry name" value="UnbV_ASPIC"/>
</dbReference>
<organism evidence="3 4">
    <name type="scientific">Chryseolinea soli</name>
    <dbReference type="NCBI Taxonomy" id="2321403"/>
    <lineage>
        <taxon>Bacteria</taxon>
        <taxon>Pseudomonadati</taxon>
        <taxon>Bacteroidota</taxon>
        <taxon>Cytophagia</taxon>
        <taxon>Cytophagales</taxon>
        <taxon>Fulvivirgaceae</taxon>
        <taxon>Chryseolinea</taxon>
    </lineage>
</organism>
<dbReference type="InterPro" id="IPR027039">
    <property type="entry name" value="Crtac1"/>
</dbReference>
<name>A0A385SMT2_9BACT</name>
<dbReference type="PANTHER" id="PTHR16026">
    <property type="entry name" value="CARTILAGE ACIDIC PROTEIN 1"/>
    <property type="match status" value="1"/>
</dbReference>
<sequence>MKLWNAIIFVSGILAMGTFQRCTPERKESTLFERVDSSATHIGFVNVVPEQFGKLSVVEYLYYYNGGGVATGDINNDGLVDIFLVSNHGANKLYLNKGNFKFEDISHSAGIEGFSEWKTGVTLADVNGDGWLDIYVCALGNFNGLEGSNELYINNHDNSFTEQADRYGLDFSGMATQSAFFDYDHDGDLDLYLLTHAKHVARSYDRAMGQTLTDHAAVDHLFRNDNDMFKDVSVAAGIDTASLSYGLGLSVGDLNNDGWEDLYVGNDFYEGDEVYINQQNGTFKEQGKDFFPYFSRYTHGTDIADLNNDGLDDVMTLDIRADGNAHEKVTLTEDPWELFNYKKSYHYPAQFTHNTLQLNNAGKNFSEQSISAGVHATGWSWSTLLADFNNDGQKDIFITAGIPKALNDLDYLDFAHKDSLRYAVDLSDVHRKKALDMMPDGRASSRVFENIDGTHFQDRSQPWGIDLPGYASGAAYADLDNDGDLDVITNTINGQASVFKNHTRENNNSNYLTVRLTGEGKNTGGIGAVVHLFVKSIHQKLQVMPTRGFLSAVSNDLFFGLKDNATVDSLIVQWPSGKRQRLEGVRSNTTLVVDEKNASLKKPSSLAAAEPALFEDGPTQAYQHKENEYFDFYREPLIPFLISREGPALAVGDVNGDGQEDYFVGGAKHQSGALFLQQREGSFQLSKQPAFDKDAVFEDVDATFVDVDNDKDLDLYVVSGGNEFYGTMENQQDRLYRNDGHGNFSRDAAALPKLLQNKSCVRPCDIDKDGDIDLFVGGRVVPFQYGTPASSYILINDGHGKFTDESIRHPAMGSLGMITNAQWLDIDKDNDADLVVVGDWTPVRLFINENGTLRESALLDDTSPIKNLNGFWQGMAAGDFDKDGDVDFAVGNLGFNSVLHAGYKTLWLFQTDIRLSGKHSPAITARETMDGHVYPVAQWNEMMTVMPENFKEVFPTHKSYSGVSMEDLSKQIGFSYPAKTNVDQFASLYFENRNGKFIAKALPDAAQLTKIFSIVANDFNGDGHEDLLLAGNTTSISPVQGEYLAGRGAVLLGDGKGSFLAATINATGLNNTKEVRNIKPIRLGNGRRGFLFAHNNDSLQLRILIK</sequence>
<accession>A0A385SMT2</accession>
<proteinExistence type="predicted"/>
<evidence type="ECO:0000313" key="4">
    <source>
        <dbReference type="Proteomes" id="UP000266183"/>
    </source>
</evidence>
<evidence type="ECO:0000259" key="2">
    <source>
        <dbReference type="Pfam" id="PF07593"/>
    </source>
</evidence>
<dbReference type="Proteomes" id="UP000266183">
    <property type="component" value="Chromosome"/>
</dbReference>
<evidence type="ECO:0000313" key="3">
    <source>
        <dbReference type="EMBL" id="AYB32162.1"/>
    </source>
</evidence>
<dbReference type="Gene3D" id="2.130.10.130">
    <property type="entry name" value="Integrin alpha, N-terminal"/>
    <property type="match status" value="3"/>
</dbReference>
<keyword evidence="4" id="KW-1185">Reference proteome</keyword>
<feature type="domain" description="ASPIC/UnbV" evidence="2">
    <location>
        <begin position="525"/>
        <end position="591"/>
    </location>
</feature>
<dbReference type="SUPFAM" id="SSF69318">
    <property type="entry name" value="Integrin alpha N-terminal domain"/>
    <property type="match status" value="3"/>
</dbReference>
<dbReference type="InterPro" id="IPR028994">
    <property type="entry name" value="Integrin_alpha_N"/>
</dbReference>
<gene>
    <name evidence="3" type="ORF">D4L85_16990</name>
</gene>
<dbReference type="RefSeq" id="WP_119755421.1">
    <property type="nucleotide sequence ID" value="NZ_CP032382.1"/>
</dbReference>
<dbReference type="KEGG" id="chk:D4L85_16990"/>
<evidence type="ECO:0000256" key="1">
    <source>
        <dbReference type="ARBA" id="ARBA00022729"/>
    </source>
</evidence>
<protein>
    <submittedName>
        <fullName evidence="3">RNA-binding protein</fullName>
    </submittedName>
</protein>
<keyword evidence="1" id="KW-0732">Signal</keyword>
<dbReference type="Pfam" id="PF07593">
    <property type="entry name" value="UnbV_ASPIC"/>
    <property type="match status" value="1"/>
</dbReference>
<reference evidence="4" key="1">
    <citation type="submission" date="2018-09" db="EMBL/GenBank/DDBJ databases">
        <title>Chryseolinea sp. KIS68-18 isolated from soil.</title>
        <authorList>
            <person name="Weon H.-Y."/>
            <person name="Kwon S.-W."/>
            <person name="Lee S.A."/>
        </authorList>
    </citation>
    <scope>NUCLEOTIDE SEQUENCE [LARGE SCALE GENOMIC DNA]</scope>
    <source>
        <strain evidence="4">KIS68-18</strain>
    </source>
</reference>
<dbReference type="EMBL" id="CP032382">
    <property type="protein sequence ID" value="AYB32162.1"/>
    <property type="molecule type" value="Genomic_DNA"/>
</dbReference>